<sequence>MASSLISNAIQINFDSVLGISDNDGMVNMFKALEASGLRGFLGCPYTLYERELEQFFDTAIVQEGDITCAVSGKYVVISESRFAGVFGLPTEGLTDISAVPKDLVYDARSIFSQSGDPAVTLGDATIFPQLKILSAKTVSTYVSTNKTIDSRGETVEPGVAKVAIVRKKSISKKKFAPTDADDEPVEVVAEKAVSKKRPAAVSEAPVVKKKRTSSGKASAVETVVVEQKAMTSVDDVDTIIGDVIAVTEQLEIDVVESDSTEDFVIRTDLTDIVEPLSKVLETTVSPMSDDESLTIEEHLAQIPEGQYRVWTHNGLLLRLGVGLRPVQGMDSQRPFVKTWGWFKVCTDIIRYSMFGCLRPVGSFNFCTDLVPVGSVFGDSSIPRRIVDYVSYRIQILESVLPDFSVQISPVVDITSAPTDSVLPSPHQSSTSASSMHFTDDIYEDFEEDNLITP</sequence>
<proteinExistence type="predicted"/>
<evidence type="ECO:0000313" key="2">
    <source>
        <dbReference type="Proteomes" id="UP000250235"/>
    </source>
</evidence>
<protein>
    <recommendedName>
        <fullName evidence="3">Dystroglycan-like</fullName>
    </recommendedName>
</protein>
<gene>
    <name evidence="1" type="ORF">F511_25573</name>
</gene>
<evidence type="ECO:0008006" key="3">
    <source>
        <dbReference type="Google" id="ProtNLM"/>
    </source>
</evidence>
<organism evidence="1 2">
    <name type="scientific">Dorcoceras hygrometricum</name>
    <dbReference type="NCBI Taxonomy" id="472368"/>
    <lineage>
        <taxon>Eukaryota</taxon>
        <taxon>Viridiplantae</taxon>
        <taxon>Streptophyta</taxon>
        <taxon>Embryophyta</taxon>
        <taxon>Tracheophyta</taxon>
        <taxon>Spermatophyta</taxon>
        <taxon>Magnoliopsida</taxon>
        <taxon>eudicotyledons</taxon>
        <taxon>Gunneridae</taxon>
        <taxon>Pentapetalae</taxon>
        <taxon>asterids</taxon>
        <taxon>lamiids</taxon>
        <taxon>Lamiales</taxon>
        <taxon>Gesneriaceae</taxon>
        <taxon>Didymocarpoideae</taxon>
        <taxon>Trichosporeae</taxon>
        <taxon>Loxocarpinae</taxon>
        <taxon>Dorcoceras</taxon>
    </lineage>
</organism>
<accession>A0A2Z7C429</accession>
<name>A0A2Z7C429_9LAMI</name>
<evidence type="ECO:0000313" key="1">
    <source>
        <dbReference type="EMBL" id="KZV41665.1"/>
    </source>
</evidence>
<dbReference type="Proteomes" id="UP000250235">
    <property type="component" value="Unassembled WGS sequence"/>
</dbReference>
<dbReference type="EMBL" id="KQ999409">
    <property type="protein sequence ID" value="KZV41665.1"/>
    <property type="molecule type" value="Genomic_DNA"/>
</dbReference>
<dbReference type="AlphaFoldDB" id="A0A2Z7C429"/>
<keyword evidence="2" id="KW-1185">Reference proteome</keyword>
<reference evidence="1 2" key="1">
    <citation type="journal article" date="2015" name="Proc. Natl. Acad. Sci. U.S.A.">
        <title>The resurrection genome of Boea hygrometrica: A blueprint for survival of dehydration.</title>
        <authorList>
            <person name="Xiao L."/>
            <person name="Yang G."/>
            <person name="Zhang L."/>
            <person name="Yang X."/>
            <person name="Zhao S."/>
            <person name="Ji Z."/>
            <person name="Zhou Q."/>
            <person name="Hu M."/>
            <person name="Wang Y."/>
            <person name="Chen M."/>
            <person name="Xu Y."/>
            <person name="Jin H."/>
            <person name="Xiao X."/>
            <person name="Hu G."/>
            <person name="Bao F."/>
            <person name="Hu Y."/>
            <person name="Wan P."/>
            <person name="Li L."/>
            <person name="Deng X."/>
            <person name="Kuang T."/>
            <person name="Xiang C."/>
            <person name="Zhu J.K."/>
            <person name="Oliver M.J."/>
            <person name="He Y."/>
        </authorList>
    </citation>
    <scope>NUCLEOTIDE SEQUENCE [LARGE SCALE GENOMIC DNA]</scope>
    <source>
        <strain evidence="2">cv. XS01</strain>
    </source>
</reference>